<dbReference type="PANTHER" id="PTHR48111">
    <property type="entry name" value="REGULATOR OF RPOS"/>
    <property type="match status" value="1"/>
</dbReference>
<evidence type="ECO:0000259" key="9">
    <source>
        <dbReference type="PROSITE" id="PS51755"/>
    </source>
</evidence>
<evidence type="ECO:0000256" key="2">
    <source>
        <dbReference type="ARBA" id="ARBA00023012"/>
    </source>
</evidence>
<evidence type="ECO:0000256" key="7">
    <source>
        <dbReference type="PROSITE-ProRule" id="PRU01091"/>
    </source>
</evidence>
<feature type="DNA-binding region" description="OmpR/PhoB-type" evidence="7">
    <location>
        <begin position="127"/>
        <end position="226"/>
    </location>
</feature>
<dbReference type="InterPro" id="IPR016032">
    <property type="entry name" value="Sig_transdc_resp-reg_C-effctor"/>
</dbReference>
<sequence length="228" mass="26166">MAHTLLLVDDEEKVLEFMEPFLRQEGFQIITAKTGNDALRKAKEKKPSLVVLDWMLPELSGIEVCRELRKMNRMGIIMVTARAEETDKIIGLEVGADDYITKPFSLRELAARIRSVLRRIEGPELSEHQIERGELSISESQCRVWKRGKEIPLTPTEFKLLLTLASRPGIVYSRLQLLQAALEDDILNDERTVDAHISRIRKKIEDDPSNPIYIQTAYGFGYRFGDRL</sequence>
<dbReference type="PROSITE" id="PS50110">
    <property type="entry name" value="RESPONSE_REGULATORY"/>
    <property type="match status" value="1"/>
</dbReference>
<accession>A0ABW2RKF9</accession>
<gene>
    <name evidence="10" type="ORF">ACFQNG_10445</name>
</gene>
<dbReference type="SMART" id="SM00862">
    <property type="entry name" value="Trans_reg_C"/>
    <property type="match status" value="1"/>
</dbReference>
<keyword evidence="3" id="KW-0805">Transcription regulation</keyword>
<evidence type="ECO:0000313" key="11">
    <source>
        <dbReference type="Proteomes" id="UP001596500"/>
    </source>
</evidence>
<feature type="modified residue" description="4-aspartylphosphate" evidence="6">
    <location>
        <position position="53"/>
    </location>
</feature>
<feature type="domain" description="OmpR/PhoB-type" evidence="9">
    <location>
        <begin position="127"/>
        <end position="226"/>
    </location>
</feature>
<evidence type="ECO:0000256" key="6">
    <source>
        <dbReference type="PROSITE-ProRule" id="PRU00169"/>
    </source>
</evidence>
<dbReference type="CDD" id="cd00383">
    <property type="entry name" value="trans_reg_C"/>
    <property type="match status" value="1"/>
</dbReference>
<dbReference type="Proteomes" id="UP001596500">
    <property type="component" value="Unassembled WGS sequence"/>
</dbReference>
<proteinExistence type="predicted"/>
<dbReference type="Gene3D" id="3.40.50.2300">
    <property type="match status" value="1"/>
</dbReference>
<dbReference type="SUPFAM" id="SSF46894">
    <property type="entry name" value="C-terminal effector domain of the bipartite response regulators"/>
    <property type="match status" value="1"/>
</dbReference>
<organism evidence="10 11">
    <name type="scientific">Laceyella putida</name>
    <dbReference type="NCBI Taxonomy" id="110101"/>
    <lineage>
        <taxon>Bacteria</taxon>
        <taxon>Bacillati</taxon>
        <taxon>Bacillota</taxon>
        <taxon>Bacilli</taxon>
        <taxon>Bacillales</taxon>
        <taxon>Thermoactinomycetaceae</taxon>
        <taxon>Laceyella</taxon>
    </lineage>
</organism>
<keyword evidence="4 7" id="KW-0238">DNA-binding</keyword>
<protein>
    <submittedName>
        <fullName evidence="10">Response regulator</fullName>
    </submittedName>
</protein>
<dbReference type="Pfam" id="PF00486">
    <property type="entry name" value="Trans_reg_C"/>
    <property type="match status" value="1"/>
</dbReference>
<dbReference type="PANTHER" id="PTHR48111:SF40">
    <property type="entry name" value="PHOSPHATE REGULON TRANSCRIPTIONAL REGULATORY PROTEIN PHOB"/>
    <property type="match status" value="1"/>
</dbReference>
<dbReference type="SUPFAM" id="SSF52172">
    <property type="entry name" value="CheY-like"/>
    <property type="match status" value="1"/>
</dbReference>
<dbReference type="PROSITE" id="PS51755">
    <property type="entry name" value="OMPR_PHOB"/>
    <property type="match status" value="1"/>
</dbReference>
<dbReference type="RefSeq" id="WP_379864867.1">
    <property type="nucleotide sequence ID" value="NZ_JBHTBW010000027.1"/>
</dbReference>
<keyword evidence="1 6" id="KW-0597">Phosphoprotein</keyword>
<evidence type="ECO:0000256" key="1">
    <source>
        <dbReference type="ARBA" id="ARBA00022553"/>
    </source>
</evidence>
<keyword evidence="2" id="KW-0902">Two-component regulatory system</keyword>
<reference evidence="11" key="1">
    <citation type="journal article" date="2019" name="Int. J. Syst. Evol. Microbiol.">
        <title>The Global Catalogue of Microorganisms (GCM) 10K type strain sequencing project: providing services to taxonomists for standard genome sequencing and annotation.</title>
        <authorList>
            <consortium name="The Broad Institute Genomics Platform"/>
            <consortium name="The Broad Institute Genome Sequencing Center for Infectious Disease"/>
            <person name="Wu L."/>
            <person name="Ma J."/>
        </authorList>
    </citation>
    <scope>NUCLEOTIDE SEQUENCE [LARGE SCALE GENOMIC DNA]</scope>
    <source>
        <strain evidence="11">CGMCC 1.12942</strain>
    </source>
</reference>
<dbReference type="InterPro" id="IPR036388">
    <property type="entry name" value="WH-like_DNA-bd_sf"/>
</dbReference>
<dbReference type="InterPro" id="IPR011006">
    <property type="entry name" value="CheY-like_superfamily"/>
</dbReference>
<dbReference type="Gene3D" id="1.10.10.10">
    <property type="entry name" value="Winged helix-like DNA-binding domain superfamily/Winged helix DNA-binding domain"/>
    <property type="match status" value="1"/>
</dbReference>
<name>A0ABW2RKF9_9BACL</name>
<evidence type="ECO:0000313" key="10">
    <source>
        <dbReference type="EMBL" id="MFC7441567.1"/>
    </source>
</evidence>
<evidence type="ECO:0000259" key="8">
    <source>
        <dbReference type="PROSITE" id="PS50110"/>
    </source>
</evidence>
<keyword evidence="11" id="KW-1185">Reference proteome</keyword>
<evidence type="ECO:0000256" key="3">
    <source>
        <dbReference type="ARBA" id="ARBA00023015"/>
    </source>
</evidence>
<keyword evidence="5" id="KW-0804">Transcription</keyword>
<evidence type="ECO:0000256" key="4">
    <source>
        <dbReference type="ARBA" id="ARBA00023125"/>
    </source>
</evidence>
<feature type="domain" description="Response regulatory" evidence="8">
    <location>
        <begin position="4"/>
        <end position="117"/>
    </location>
</feature>
<dbReference type="SMART" id="SM00448">
    <property type="entry name" value="REC"/>
    <property type="match status" value="1"/>
</dbReference>
<dbReference type="Gene3D" id="6.10.250.690">
    <property type="match status" value="1"/>
</dbReference>
<comment type="caution">
    <text evidence="10">The sequence shown here is derived from an EMBL/GenBank/DDBJ whole genome shotgun (WGS) entry which is preliminary data.</text>
</comment>
<dbReference type="InterPro" id="IPR039420">
    <property type="entry name" value="WalR-like"/>
</dbReference>
<dbReference type="InterPro" id="IPR001789">
    <property type="entry name" value="Sig_transdc_resp-reg_receiver"/>
</dbReference>
<dbReference type="Pfam" id="PF00072">
    <property type="entry name" value="Response_reg"/>
    <property type="match status" value="1"/>
</dbReference>
<dbReference type="InterPro" id="IPR001867">
    <property type="entry name" value="OmpR/PhoB-type_DNA-bd"/>
</dbReference>
<dbReference type="EMBL" id="JBHTBW010000027">
    <property type="protein sequence ID" value="MFC7441567.1"/>
    <property type="molecule type" value="Genomic_DNA"/>
</dbReference>
<evidence type="ECO:0000256" key="5">
    <source>
        <dbReference type="ARBA" id="ARBA00023163"/>
    </source>
</evidence>